<reference evidence="1" key="1">
    <citation type="submission" date="2022-03" db="EMBL/GenBank/DDBJ databases">
        <title>Streptomyces 7R015 and 7R016 isolated from Barleria lupulina in Thailand.</title>
        <authorList>
            <person name="Kanchanasin P."/>
            <person name="Phongsopitanun W."/>
            <person name="Tanasupawat S."/>
        </authorList>
    </citation>
    <scope>NUCLEOTIDE SEQUENCE</scope>
    <source>
        <strain evidence="1">7R016</strain>
    </source>
</reference>
<keyword evidence="2" id="KW-1185">Reference proteome</keyword>
<evidence type="ECO:0000313" key="2">
    <source>
        <dbReference type="Proteomes" id="UP001165270"/>
    </source>
</evidence>
<evidence type="ECO:0000313" key="1">
    <source>
        <dbReference type="EMBL" id="MCI3242002.1"/>
    </source>
</evidence>
<organism evidence="1 2">
    <name type="scientific">Streptomyces spinosisporus</name>
    <dbReference type="NCBI Taxonomy" id="2927582"/>
    <lineage>
        <taxon>Bacteria</taxon>
        <taxon>Bacillati</taxon>
        <taxon>Actinomycetota</taxon>
        <taxon>Actinomycetes</taxon>
        <taxon>Kitasatosporales</taxon>
        <taxon>Streptomycetaceae</taxon>
        <taxon>Streptomyces</taxon>
    </lineage>
</organism>
<comment type="caution">
    <text evidence="1">The sequence shown here is derived from an EMBL/GenBank/DDBJ whole genome shotgun (WGS) entry which is preliminary data.</text>
</comment>
<name>A0ABS9XK54_9ACTN</name>
<accession>A0ABS9XK54</accession>
<dbReference type="EMBL" id="JALDAX010000007">
    <property type="protein sequence ID" value="MCI3242002.1"/>
    <property type="molecule type" value="Genomic_DNA"/>
</dbReference>
<protein>
    <submittedName>
        <fullName evidence="1">Uncharacterized protein</fullName>
    </submittedName>
</protein>
<dbReference type="Proteomes" id="UP001165270">
    <property type="component" value="Unassembled WGS sequence"/>
</dbReference>
<proteinExistence type="predicted"/>
<gene>
    <name evidence="1" type="ORF">MQN93_19970</name>
</gene>
<sequence length="59" mass="6577">MSLLLMGLPHGRHTAASWDDIGLRFSVAARRLVPGAAVTHVVIQLRTRERARPRDGPHR</sequence>
<dbReference type="RefSeq" id="WP_242710609.1">
    <property type="nucleotide sequence ID" value="NZ_JALDAX010000007.1"/>
</dbReference>